<keyword evidence="2" id="KW-1185">Reference proteome</keyword>
<dbReference type="RefSeq" id="WP_203005519.1">
    <property type="nucleotide sequence ID" value="NZ_JADWYU010000091.1"/>
</dbReference>
<comment type="caution">
    <text evidence="1">The sequence shown here is derived from an EMBL/GenBank/DDBJ whole genome shotgun (WGS) entry which is preliminary data.</text>
</comment>
<proteinExistence type="predicted"/>
<dbReference type="Proteomes" id="UP000604475">
    <property type="component" value="Unassembled WGS sequence"/>
</dbReference>
<organism evidence="1 2">
    <name type="scientific">Frankia nepalensis</name>
    <dbReference type="NCBI Taxonomy" id="1836974"/>
    <lineage>
        <taxon>Bacteria</taxon>
        <taxon>Bacillati</taxon>
        <taxon>Actinomycetota</taxon>
        <taxon>Actinomycetes</taxon>
        <taxon>Frankiales</taxon>
        <taxon>Frankiaceae</taxon>
        <taxon>Frankia</taxon>
    </lineage>
</organism>
<evidence type="ECO:0000313" key="2">
    <source>
        <dbReference type="Proteomes" id="UP000604475"/>
    </source>
</evidence>
<reference evidence="1" key="1">
    <citation type="submission" date="2020-12" db="EMBL/GenBank/DDBJ databases">
        <title>Genomic characterization of non-nitrogen-fixing Frankia strains.</title>
        <authorList>
            <person name="Carlos-Shanley C."/>
            <person name="Guerra T."/>
            <person name="Hahn D."/>
        </authorList>
    </citation>
    <scope>NUCLEOTIDE SEQUENCE</scope>
    <source>
        <strain evidence="1">CN6</strain>
    </source>
</reference>
<protein>
    <submittedName>
        <fullName evidence="1">Uncharacterized protein</fullName>
    </submittedName>
</protein>
<name>A0A937USA3_9ACTN</name>
<sequence>MSMRGESRCAPSTLHDRPEAPALAAPLSAPRYALVSHRSPEAVAEALQTLAHGPSLRLFTTLRAHGDEICGCHIADLLADLGQDRDLYLTRLATAGLLQMIWCDGNIYYRALRPGDVLAALAPAYVKPAGMATSS</sequence>
<dbReference type="AlphaFoldDB" id="A0A937USA3"/>
<dbReference type="EMBL" id="JAEACQ010000301">
    <property type="protein sequence ID" value="MBL7632252.1"/>
    <property type="molecule type" value="Genomic_DNA"/>
</dbReference>
<accession>A0A937USA3</accession>
<gene>
    <name evidence="1" type="ORF">I7412_34890</name>
</gene>
<evidence type="ECO:0000313" key="1">
    <source>
        <dbReference type="EMBL" id="MBL7632252.1"/>
    </source>
</evidence>